<dbReference type="InterPro" id="IPR004821">
    <property type="entry name" value="Cyt_trans-like"/>
</dbReference>
<reference evidence="13 14" key="1">
    <citation type="submission" date="2016-08" db="EMBL/GenBank/DDBJ databases">
        <title>Draft genome sequence of Candidatus Piscirickettsia litoralis, from seawater.</title>
        <authorList>
            <person name="Wan X."/>
            <person name="Lee A.J."/>
            <person name="Hou S."/>
            <person name="Donachie S.P."/>
        </authorList>
    </citation>
    <scope>NUCLEOTIDE SEQUENCE [LARGE SCALE GENOMIC DNA]</scope>
    <source>
        <strain evidence="13 14">Y2</strain>
    </source>
</reference>
<comment type="function">
    <text evidence="1 11">Catalyzes the reversible adenylation of nicotinate mononucleotide (NaMN) to nicotinic acid adenine dinucleotide (NaAD).</text>
</comment>
<dbReference type="Gene3D" id="3.40.50.620">
    <property type="entry name" value="HUPs"/>
    <property type="match status" value="1"/>
</dbReference>
<accession>A0ABX3A3F6</accession>
<keyword evidence="9 11" id="KW-0520">NAD</keyword>
<keyword evidence="6 11" id="KW-0548">Nucleotidyltransferase</keyword>
<evidence type="ECO:0000256" key="6">
    <source>
        <dbReference type="ARBA" id="ARBA00022695"/>
    </source>
</evidence>
<comment type="catalytic activity">
    <reaction evidence="10 11">
        <text>nicotinate beta-D-ribonucleotide + ATP + H(+) = deamido-NAD(+) + diphosphate</text>
        <dbReference type="Rhea" id="RHEA:22860"/>
        <dbReference type="ChEBI" id="CHEBI:15378"/>
        <dbReference type="ChEBI" id="CHEBI:30616"/>
        <dbReference type="ChEBI" id="CHEBI:33019"/>
        <dbReference type="ChEBI" id="CHEBI:57502"/>
        <dbReference type="ChEBI" id="CHEBI:58437"/>
        <dbReference type="EC" id="2.7.7.18"/>
    </reaction>
</comment>
<evidence type="ECO:0000256" key="3">
    <source>
        <dbReference type="ARBA" id="ARBA00009014"/>
    </source>
</evidence>
<evidence type="ECO:0000256" key="7">
    <source>
        <dbReference type="ARBA" id="ARBA00022741"/>
    </source>
</evidence>
<dbReference type="EMBL" id="MDTU01000001">
    <property type="protein sequence ID" value="ODN42772.1"/>
    <property type="molecule type" value="Genomic_DNA"/>
</dbReference>
<dbReference type="GO" id="GO:0016779">
    <property type="term" value="F:nucleotidyltransferase activity"/>
    <property type="evidence" value="ECO:0007669"/>
    <property type="project" value="UniProtKB-KW"/>
</dbReference>
<dbReference type="InterPro" id="IPR005248">
    <property type="entry name" value="NadD/NMNAT"/>
</dbReference>
<dbReference type="HAMAP" id="MF_00244">
    <property type="entry name" value="NaMN_adenylyltr"/>
    <property type="match status" value="1"/>
</dbReference>
<dbReference type="NCBIfam" id="NF000840">
    <property type="entry name" value="PRK00071.1-3"/>
    <property type="match status" value="1"/>
</dbReference>
<dbReference type="PANTHER" id="PTHR39321">
    <property type="entry name" value="NICOTINATE-NUCLEOTIDE ADENYLYLTRANSFERASE-RELATED"/>
    <property type="match status" value="1"/>
</dbReference>
<proteinExistence type="inferred from homology"/>
<keyword evidence="14" id="KW-1185">Reference proteome</keyword>
<dbReference type="Pfam" id="PF01467">
    <property type="entry name" value="CTP_transf_like"/>
    <property type="match status" value="1"/>
</dbReference>
<dbReference type="EC" id="2.7.7.18" evidence="11"/>
<dbReference type="RefSeq" id="WP_069312570.1">
    <property type="nucleotide sequence ID" value="NZ_MDTU01000001.1"/>
</dbReference>
<evidence type="ECO:0000256" key="1">
    <source>
        <dbReference type="ARBA" id="ARBA00002324"/>
    </source>
</evidence>
<comment type="caution">
    <text evidence="13">The sequence shown here is derived from an EMBL/GenBank/DDBJ whole genome shotgun (WGS) entry which is preliminary data.</text>
</comment>
<dbReference type="NCBIfam" id="NF000839">
    <property type="entry name" value="PRK00071.1-1"/>
    <property type="match status" value="1"/>
</dbReference>
<evidence type="ECO:0000313" key="13">
    <source>
        <dbReference type="EMBL" id="ODN42772.1"/>
    </source>
</evidence>
<sequence>MKNNESVQEIALFGGTFDPIHIGHLRIAYELHQTGFFDKFSFMPCYQPVHKEAERDVSVQVRLAMLESALEDTPFTVERAEIDREGPSYAVDTLEGLKKAQVNQRFYFVMGSDSLLSFHKWHRFQRLLELTHLIVVGRPGFDIDEKSAVMEYVKGRQASSLEQLKAQDAGLVYMSPLTMLAISSTDLRERLQKNESIRYLVPSAVEKMILQSNCYREKKT</sequence>
<dbReference type="Proteomes" id="UP000094329">
    <property type="component" value="Unassembled WGS sequence"/>
</dbReference>
<dbReference type="NCBIfam" id="TIGR00482">
    <property type="entry name" value="nicotinate (nicotinamide) nucleotide adenylyltransferase"/>
    <property type="match status" value="1"/>
</dbReference>
<name>A0ABX3A3F6_9GAMM</name>
<gene>
    <name evidence="11" type="primary">nadD</name>
    <name evidence="13" type="ORF">BGC07_07355</name>
</gene>
<organism evidence="13 14">
    <name type="scientific">Piscirickettsia litoralis</name>
    <dbReference type="NCBI Taxonomy" id="1891921"/>
    <lineage>
        <taxon>Bacteria</taxon>
        <taxon>Pseudomonadati</taxon>
        <taxon>Pseudomonadota</taxon>
        <taxon>Gammaproteobacteria</taxon>
        <taxon>Thiotrichales</taxon>
        <taxon>Piscirickettsiaceae</taxon>
        <taxon>Piscirickettsia</taxon>
    </lineage>
</organism>
<evidence type="ECO:0000256" key="2">
    <source>
        <dbReference type="ARBA" id="ARBA00005019"/>
    </source>
</evidence>
<protein>
    <recommendedName>
        <fullName evidence="11">Probable nicotinate-nucleotide adenylyltransferase</fullName>
        <ecNumber evidence="11">2.7.7.18</ecNumber>
    </recommendedName>
    <alternativeName>
        <fullName evidence="11">Deamido-NAD(+) diphosphorylase</fullName>
    </alternativeName>
    <alternativeName>
        <fullName evidence="11">Deamido-NAD(+) pyrophosphorylase</fullName>
    </alternativeName>
    <alternativeName>
        <fullName evidence="11">Nicotinate mononucleotide adenylyltransferase</fullName>
        <shortName evidence="11">NaMN adenylyltransferase</shortName>
    </alternativeName>
</protein>
<evidence type="ECO:0000313" key="14">
    <source>
        <dbReference type="Proteomes" id="UP000094329"/>
    </source>
</evidence>
<evidence type="ECO:0000256" key="8">
    <source>
        <dbReference type="ARBA" id="ARBA00022840"/>
    </source>
</evidence>
<evidence type="ECO:0000256" key="5">
    <source>
        <dbReference type="ARBA" id="ARBA00022679"/>
    </source>
</evidence>
<keyword evidence="8 11" id="KW-0067">ATP-binding</keyword>
<dbReference type="SUPFAM" id="SSF52374">
    <property type="entry name" value="Nucleotidylyl transferase"/>
    <property type="match status" value="1"/>
</dbReference>
<comment type="similarity">
    <text evidence="3 11">Belongs to the NadD family.</text>
</comment>
<dbReference type="PANTHER" id="PTHR39321:SF3">
    <property type="entry name" value="PHOSPHOPANTETHEINE ADENYLYLTRANSFERASE"/>
    <property type="match status" value="1"/>
</dbReference>
<evidence type="ECO:0000256" key="10">
    <source>
        <dbReference type="ARBA" id="ARBA00048721"/>
    </source>
</evidence>
<dbReference type="InterPro" id="IPR014729">
    <property type="entry name" value="Rossmann-like_a/b/a_fold"/>
</dbReference>
<evidence type="ECO:0000259" key="12">
    <source>
        <dbReference type="Pfam" id="PF01467"/>
    </source>
</evidence>
<comment type="pathway">
    <text evidence="2 11">Cofactor biosynthesis; NAD(+) biosynthesis; deamido-NAD(+) from nicotinate D-ribonucleotide: step 1/1.</text>
</comment>
<keyword evidence="4 11" id="KW-0662">Pyridine nucleotide biosynthesis</keyword>
<evidence type="ECO:0000256" key="9">
    <source>
        <dbReference type="ARBA" id="ARBA00023027"/>
    </source>
</evidence>
<keyword evidence="5 11" id="KW-0808">Transferase</keyword>
<dbReference type="CDD" id="cd02165">
    <property type="entry name" value="NMNAT"/>
    <property type="match status" value="1"/>
</dbReference>
<evidence type="ECO:0000256" key="4">
    <source>
        <dbReference type="ARBA" id="ARBA00022642"/>
    </source>
</evidence>
<keyword evidence="7 11" id="KW-0547">Nucleotide-binding</keyword>
<feature type="domain" description="Cytidyltransferase-like" evidence="12">
    <location>
        <begin position="12"/>
        <end position="190"/>
    </location>
</feature>
<evidence type="ECO:0000256" key="11">
    <source>
        <dbReference type="HAMAP-Rule" id="MF_00244"/>
    </source>
</evidence>